<organism evidence="2 3">
    <name type="scientific">Pseudomonas fluorescens</name>
    <dbReference type="NCBI Taxonomy" id="294"/>
    <lineage>
        <taxon>Bacteria</taxon>
        <taxon>Pseudomonadati</taxon>
        <taxon>Pseudomonadota</taxon>
        <taxon>Gammaproteobacteria</taxon>
        <taxon>Pseudomonadales</taxon>
        <taxon>Pseudomonadaceae</taxon>
        <taxon>Pseudomonas</taxon>
    </lineage>
</organism>
<keyword evidence="1" id="KW-0812">Transmembrane</keyword>
<dbReference type="AlphaFoldDB" id="A0A109KQ21"/>
<feature type="transmembrane region" description="Helical" evidence="1">
    <location>
        <begin position="12"/>
        <end position="34"/>
    </location>
</feature>
<dbReference type="PATRIC" id="fig|294.195.peg.3561"/>
<evidence type="ECO:0000256" key="1">
    <source>
        <dbReference type="SAM" id="Phobius"/>
    </source>
</evidence>
<accession>A0A109KQ21</accession>
<sequence length="112" mass="12843">MLRTKQPTPKIILRQVAGWVLVLPLLISFVRLPFPFPFRLLLELGVIVASGYGVRFAWRHATPRVAMFALILTLLNVISMVMLSTASVLKALCIIAWLYVSPYYSSWVYWNF</sequence>
<dbReference type="EMBL" id="LCYC01000048">
    <property type="protein sequence ID" value="KWV73217.1"/>
    <property type="molecule type" value="Genomic_DNA"/>
</dbReference>
<feature type="transmembrane region" description="Helical" evidence="1">
    <location>
        <begin position="89"/>
        <end position="110"/>
    </location>
</feature>
<keyword evidence="1" id="KW-0472">Membrane</keyword>
<proteinExistence type="predicted"/>
<comment type="caution">
    <text evidence="2">The sequence shown here is derived from an EMBL/GenBank/DDBJ whole genome shotgun (WGS) entry which is preliminary data.</text>
</comment>
<evidence type="ECO:0000313" key="3">
    <source>
        <dbReference type="Proteomes" id="UP000063434"/>
    </source>
</evidence>
<feature type="transmembrane region" description="Helical" evidence="1">
    <location>
        <begin position="40"/>
        <end position="58"/>
    </location>
</feature>
<reference evidence="2 3" key="1">
    <citation type="submission" date="2015-05" db="EMBL/GenBank/DDBJ databases">
        <title>A genomic and transcriptomic approach to investigate the blue pigment phenotype in Pseudomonas fluorescens.</title>
        <authorList>
            <person name="Andreani N.A."/>
            <person name="Cardazzo B."/>
        </authorList>
    </citation>
    <scope>NUCLEOTIDE SEQUENCE [LARGE SCALE GENOMIC DNA]</scope>
    <source>
        <strain evidence="2 3">Ps_40</strain>
    </source>
</reference>
<dbReference type="Proteomes" id="UP000063434">
    <property type="component" value="Unassembled WGS sequence"/>
</dbReference>
<keyword evidence="1" id="KW-1133">Transmembrane helix</keyword>
<dbReference type="RefSeq" id="WP_056790482.1">
    <property type="nucleotide sequence ID" value="NZ_LCYC01000048.1"/>
</dbReference>
<gene>
    <name evidence="2" type="ORF">PFL603g_03320</name>
</gene>
<name>A0A109KQ21_PSEFL</name>
<evidence type="ECO:0000313" key="2">
    <source>
        <dbReference type="EMBL" id="KWV73217.1"/>
    </source>
</evidence>
<feature type="transmembrane region" description="Helical" evidence="1">
    <location>
        <begin position="65"/>
        <end position="83"/>
    </location>
</feature>
<protein>
    <submittedName>
        <fullName evidence="2">Uncharacterized protein</fullName>
    </submittedName>
</protein>